<sequence length="135" mass="15347">MAALSKNVEEMLMRLADNARTEQDFVMTLSDAIRRVDEQLLRDVRNVAIQHELRREAILGELQDLASRLCALPVRTPIQPVAAIDQQAYQQQEPGHQARAEIEAALNGQAGADWRQAAQNMHDEFEFTFNGQQRH</sequence>
<dbReference type="OrthoDB" id="7932712at2"/>
<dbReference type="AlphaFoldDB" id="A0A1I7NV10"/>
<evidence type="ECO:0000313" key="1">
    <source>
        <dbReference type="EMBL" id="SFV38484.1"/>
    </source>
</evidence>
<keyword evidence="2" id="KW-1185">Reference proteome</keyword>
<protein>
    <submittedName>
        <fullName evidence="1">Uncharacterized protein</fullName>
    </submittedName>
</protein>
<dbReference type="Proteomes" id="UP000199423">
    <property type="component" value="Unassembled WGS sequence"/>
</dbReference>
<gene>
    <name evidence="1" type="ORF">SAMN04488557_3692</name>
</gene>
<reference evidence="2" key="1">
    <citation type="submission" date="2016-10" db="EMBL/GenBank/DDBJ databases">
        <authorList>
            <person name="Varghese N."/>
            <person name="Submissions S."/>
        </authorList>
    </citation>
    <scope>NUCLEOTIDE SEQUENCE [LARGE SCALE GENOMIC DNA]</scope>
    <source>
        <strain evidence="2">DSM 1565</strain>
    </source>
</reference>
<evidence type="ECO:0000313" key="2">
    <source>
        <dbReference type="Proteomes" id="UP000199423"/>
    </source>
</evidence>
<proteinExistence type="predicted"/>
<dbReference type="EMBL" id="FPCH01000004">
    <property type="protein sequence ID" value="SFV38484.1"/>
    <property type="molecule type" value="Genomic_DNA"/>
</dbReference>
<dbReference type="RefSeq" id="WP_092869235.1">
    <property type="nucleotide sequence ID" value="NZ_FPCH01000004.1"/>
</dbReference>
<organism evidence="1 2">
    <name type="scientific">Hyphomicrobium facile</name>
    <dbReference type="NCBI Taxonomy" id="51670"/>
    <lineage>
        <taxon>Bacteria</taxon>
        <taxon>Pseudomonadati</taxon>
        <taxon>Pseudomonadota</taxon>
        <taxon>Alphaproteobacteria</taxon>
        <taxon>Hyphomicrobiales</taxon>
        <taxon>Hyphomicrobiaceae</taxon>
        <taxon>Hyphomicrobium</taxon>
    </lineage>
</organism>
<name>A0A1I7NV10_9HYPH</name>
<accession>A0A1I7NV10</accession>